<dbReference type="GO" id="GO:0010972">
    <property type="term" value="P:negative regulation of G2/M transition of mitotic cell cycle"/>
    <property type="evidence" value="ECO:0007669"/>
    <property type="project" value="InterPro"/>
</dbReference>
<dbReference type="PANTHER" id="PTHR34831">
    <property type="entry name" value="MIGRATION AND INVASION-INHIBITORY PROTEIN"/>
    <property type="match status" value="1"/>
</dbReference>
<feature type="region of interest" description="Disordered" evidence="1">
    <location>
        <begin position="47"/>
        <end position="77"/>
    </location>
</feature>
<evidence type="ECO:0000313" key="3">
    <source>
        <dbReference type="Proteomes" id="UP000694547"/>
    </source>
</evidence>
<dbReference type="GO" id="GO:0030336">
    <property type="term" value="P:negative regulation of cell migration"/>
    <property type="evidence" value="ECO:0007669"/>
    <property type="project" value="InterPro"/>
</dbReference>
<protein>
    <submittedName>
        <fullName evidence="2">Migration and invasion inhibitory protein</fullName>
    </submittedName>
</protein>
<dbReference type="Pfam" id="PF15734">
    <property type="entry name" value="MIIP"/>
    <property type="match status" value="1"/>
</dbReference>
<feature type="compositionally biased region" description="Low complexity" evidence="1">
    <location>
        <begin position="47"/>
        <end position="70"/>
    </location>
</feature>
<organism evidence="2 3">
    <name type="scientific">Peromyscus maniculatus bairdii</name>
    <name type="common">Prairie deer mouse</name>
    <dbReference type="NCBI Taxonomy" id="230844"/>
    <lineage>
        <taxon>Eukaryota</taxon>
        <taxon>Metazoa</taxon>
        <taxon>Chordata</taxon>
        <taxon>Craniata</taxon>
        <taxon>Vertebrata</taxon>
        <taxon>Euteleostomi</taxon>
        <taxon>Mammalia</taxon>
        <taxon>Eutheria</taxon>
        <taxon>Euarchontoglires</taxon>
        <taxon>Glires</taxon>
        <taxon>Rodentia</taxon>
        <taxon>Myomorpha</taxon>
        <taxon>Muroidea</taxon>
        <taxon>Cricetidae</taxon>
        <taxon>Neotominae</taxon>
        <taxon>Peromyscus</taxon>
    </lineage>
</organism>
<reference evidence="2" key="3">
    <citation type="submission" date="2025-09" db="UniProtKB">
        <authorList>
            <consortium name="Ensembl"/>
        </authorList>
    </citation>
    <scope>IDENTIFICATION</scope>
</reference>
<dbReference type="Ensembl" id="ENSPEMT00000027196.2">
    <property type="protein sequence ID" value="ENSPEMP00000022826.2"/>
    <property type="gene ID" value="ENSPEMG00000020072.2"/>
</dbReference>
<reference evidence="2" key="2">
    <citation type="submission" date="2025-08" db="UniProtKB">
        <authorList>
            <consortium name="Ensembl"/>
        </authorList>
    </citation>
    <scope>IDENTIFICATION</scope>
</reference>
<dbReference type="AlphaFoldDB" id="A0A8C8U3N0"/>
<dbReference type="Proteomes" id="UP000694547">
    <property type="component" value="Chromosome 2"/>
</dbReference>
<feature type="compositionally biased region" description="Polar residues" evidence="1">
    <location>
        <begin position="144"/>
        <end position="154"/>
    </location>
</feature>
<reference evidence="2 3" key="1">
    <citation type="submission" date="2018-10" db="EMBL/GenBank/DDBJ databases">
        <title>Improved assembly of the deer mouse Peromyscus maniculatus genome.</title>
        <authorList>
            <person name="Lassance J.-M."/>
            <person name="Hoekstra H.E."/>
        </authorList>
    </citation>
    <scope>NUCLEOTIDE SEQUENCE [LARGE SCALE GENOMIC DNA]</scope>
</reference>
<keyword evidence="3" id="KW-1185">Reference proteome</keyword>
<evidence type="ECO:0000313" key="2">
    <source>
        <dbReference type="Ensembl" id="ENSPEMP00000022826.2"/>
    </source>
</evidence>
<feature type="region of interest" description="Disordered" evidence="1">
    <location>
        <begin position="140"/>
        <end position="165"/>
    </location>
</feature>
<accession>A0A8C8U3N0</accession>
<sequence>MPQMAETKDPVRLRLLSLELMKQLWAGHDAMCRSVARVVSKSNLDYSSSSNLEMPLSQESSSAASVAPSSQDPPLDCHRGDTFDVTRCGKDSCRVDSPPPAPCQHPELQDGLWPPSAPWLATEGLKGPVPLVGPKGLGPHKTQVPKSILSQPSKPSKPKVTFSQESTVPESDWHFRPYLGYDWIAGTLDSSSTVTSEPEAFFSTLQKFRETNEEDCVCNSPEAVFPDLQESSGVEEDHECVYCYRINRRLFPVPVDPGAPCRLCGVPRDQQGPETLMEPAQVRVSIPLSILDPPHRYRIHRRKSFDASDTLALPRHCLLGWDILPPKPEKSSVPKSLDLWSSVSCGAQRRHLSATSSSHGALPARVPPPIWSEPQVAQLRPPHQ</sequence>
<dbReference type="GeneTree" id="ENSGT00390000003768"/>
<dbReference type="InterPro" id="IPR031466">
    <property type="entry name" value="MIIP"/>
</dbReference>
<feature type="region of interest" description="Disordered" evidence="1">
    <location>
        <begin position="351"/>
        <end position="384"/>
    </location>
</feature>
<proteinExistence type="predicted"/>
<dbReference type="PANTHER" id="PTHR34831:SF1">
    <property type="entry name" value="MIGRATION AND INVASION-INHIBITORY PROTEIN"/>
    <property type="match status" value="1"/>
</dbReference>
<evidence type="ECO:0000256" key="1">
    <source>
        <dbReference type="SAM" id="MobiDB-lite"/>
    </source>
</evidence>
<name>A0A8C8U3N0_PERMB</name>